<accession>A0A2G9UY58</accession>
<keyword evidence="2" id="KW-1185">Reference proteome</keyword>
<sequence>MHEMTIIRAFPARQLFSRKWKIQGGFGVWTGLVKTILMNHMHPPTILKRSGQSCDARRPLLWQPPPGSLRISAAIRIQYWWRKHLKANEDLAEKARRITEWRGLQDISLHNTELIEQLKAIRRRKAYDLMKYEHILQLPARQVKEFLAKENATPSKIMKDESEAILERIESEKRNKAAAVIQRVFKAYHRKRLAERYLRSITQIRPQRRVELIGIINERLNGRKSLKKEHLTIMKEKLAAYRVARGRDADSFAKRQLIVQSMKRDISVLNTIKPGIPLSPALLKCLGSSRPLAKYKASLYYQDEMERIEDRLLDLYL</sequence>
<gene>
    <name evidence="1" type="ORF">TELCIR_02808</name>
</gene>
<dbReference type="OrthoDB" id="5833104at2759"/>
<dbReference type="AlphaFoldDB" id="A0A2G9UY58"/>
<proteinExistence type="predicted"/>
<name>A0A2G9UY58_TELCI</name>
<protein>
    <submittedName>
        <fullName evidence="1">Uncharacterized protein</fullName>
    </submittedName>
</protein>
<reference evidence="1 2" key="1">
    <citation type="submission" date="2015-09" db="EMBL/GenBank/DDBJ databases">
        <title>Draft genome of the parasitic nematode Teladorsagia circumcincta isolate WARC Sus (inbred).</title>
        <authorList>
            <person name="Mitreva M."/>
        </authorList>
    </citation>
    <scope>NUCLEOTIDE SEQUENCE [LARGE SCALE GENOMIC DNA]</scope>
    <source>
        <strain evidence="1 2">S</strain>
    </source>
</reference>
<evidence type="ECO:0000313" key="1">
    <source>
        <dbReference type="EMBL" id="PIO75167.1"/>
    </source>
</evidence>
<evidence type="ECO:0000313" key="2">
    <source>
        <dbReference type="Proteomes" id="UP000230423"/>
    </source>
</evidence>
<organism evidence="1 2">
    <name type="scientific">Teladorsagia circumcincta</name>
    <name type="common">Brown stomach worm</name>
    <name type="synonym">Ostertagia circumcincta</name>
    <dbReference type="NCBI Taxonomy" id="45464"/>
    <lineage>
        <taxon>Eukaryota</taxon>
        <taxon>Metazoa</taxon>
        <taxon>Ecdysozoa</taxon>
        <taxon>Nematoda</taxon>
        <taxon>Chromadorea</taxon>
        <taxon>Rhabditida</taxon>
        <taxon>Rhabditina</taxon>
        <taxon>Rhabditomorpha</taxon>
        <taxon>Strongyloidea</taxon>
        <taxon>Trichostrongylidae</taxon>
        <taxon>Teladorsagia</taxon>
    </lineage>
</organism>
<dbReference type="EMBL" id="KZ345172">
    <property type="protein sequence ID" value="PIO75167.1"/>
    <property type="molecule type" value="Genomic_DNA"/>
</dbReference>
<dbReference type="Proteomes" id="UP000230423">
    <property type="component" value="Unassembled WGS sequence"/>
</dbReference>